<reference evidence="2 3" key="1">
    <citation type="submission" date="2015-09" db="EMBL/GenBank/DDBJ databases">
        <authorList>
            <person name="Jackson K.R."/>
            <person name="Lunt B.L."/>
            <person name="Fisher J.N.B."/>
            <person name="Gardner A.V."/>
            <person name="Bailey M.E."/>
            <person name="Deus L.M."/>
            <person name="Earl A.S."/>
            <person name="Gibby P.D."/>
            <person name="Hartmann K.A."/>
            <person name="Liu J.E."/>
            <person name="Manci A.M."/>
            <person name="Nielsen D.A."/>
            <person name="Solomon M.B."/>
            <person name="Breakwell D.P."/>
            <person name="Burnett S.H."/>
            <person name="Grose J.H."/>
        </authorList>
    </citation>
    <scope>NUCLEOTIDE SEQUENCE [LARGE SCALE GENOMIC DNA]</scope>
    <source>
        <strain evidence="2 3">2789STDY5608636</strain>
    </source>
</reference>
<evidence type="ECO:0000313" key="2">
    <source>
        <dbReference type="EMBL" id="CUI69178.1"/>
    </source>
</evidence>
<evidence type="ECO:0000313" key="3">
    <source>
        <dbReference type="Proteomes" id="UP000053096"/>
    </source>
</evidence>
<dbReference type="AlphaFoldDB" id="A0A0J6C033"/>
<dbReference type="EMBL" id="CP016440">
    <property type="protein sequence ID" value="ANY17328.1"/>
    <property type="molecule type" value="Genomic_DNA"/>
</dbReference>
<dbReference type="EMBL" id="CYTV01000004">
    <property type="protein sequence ID" value="CUI69178.1"/>
    <property type="molecule type" value="Genomic_DNA"/>
</dbReference>
<evidence type="ECO:0000313" key="4">
    <source>
        <dbReference type="Proteomes" id="UP000092950"/>
    </source>
</evidence>
<dbReference type="GeneID" id="92997165"/>
<sequence>MSSTVNLVELQPGAVLLMTDGAVVEVIENPQDGIWITCRYLSHPGNPALVNGEEQQVFATDIQAYAEAP</sequence>
<dbReference type="Proteomes" id="UP000092950">
    <property type="component" value="Chromosome"/>
</dbReference>
<proteinExistence type="predicted"/>
<name>A0A0J6C033_9BORD</name>
<evidence type="ECO:0000313" key="1">
    <source>
        <dbReference type="EMBL" id="ANY17328.1"/>
    </source>
</evidence>
<reference evidence="1 4" key="2">
    <citation type="submission" date="2016-07" db="EMBL/GenBank/DDBJ databases">
        <title>Complete genome sequences of Bordetella pseudohinzii.</title>
        <authorList>
            <person name="Spilker T."/>
            <person name="Darrah R."/>
            <person name="LiPuma J.J."/>
        </authorList>
    </citation>
    <scope>NUCLEOTIDE SEQUENCE [LARGE SCALE GENOMIC DNA]</scope>
    <source>
        <strain evidence="1 4">HI4681</strain>
    </source>
</reference>
<accession>A0A0J6C033</accession>
<dbReference type="KEGG" id="bpdz:BBN53_16485"/>
<accession>A0A0M9I770</accession>
<dbReference type="Proteomes" id="UP000053096">
    <property type="component" value="Unassembled WGS sequence"/>
</dbReference>
<dbReference type="RefSeq" id="WP_029579070.1">
    <property type="nucleotide sequence ID" value="NZ_CAJGUP010000152.1"/>
</dbReference>
<keyword evidence="4" id="KW-1185">Reference proteome</keyword>
<dbReference type="OrthoDB" id="8657397at2"/>
<organism evidence="2 3">
    <name type="scientific">Bordetella pseudohinzii</name>
    <dbReference type="NCBI Taxonomy" id="1331258"/>
    <lineage>
        <taxon>Bacteria</taxon>
        <taxon>Pseudomonadati</taxon>
        <taxon>Pseudomonadota</taxon>
        <taxon>Betaproteobacteria</taxon>
        <taxon>Burkholderiales</taxon>
        <taxon>Alcaligenaceae</taxon>
        <taxon>Bordetella</taxon>
    </lineage>
</organism>
<gene>
    <name evidence="1" type="ORF">BBN53_16485</name>
    <name evidence="2" type="ORF">ERS370011_01755</name>
</gene>
<protein>
    <submittedName>
        <fullName evidence="2">Uncharacterized protein</fullName>
    </submittedName>
</protein>